<dbReference type="GO" id="GO:0008783">
    <property type="term" value="F:agmatinase activity"/>
    <property type="evidence" value="ECO:0007669"/>
    <property type="project" value="TreeGrafter"/>
</dbReference>
<dbReference type="GO" id="GO:0046872">
    <property type="term" value="F:metal ion binding"/>
    <property type="evidence" value="ECO:0007669"/>
    <property type="project" value="UniProtKB-KW"/>
</dbReference>
<dbReference type="GO" id="GO:0033389">
    <property type="term" value="P:putrescine biosynthetic process from arginine, via agmatine"/>
    <property type="evidence" value="ECO:0007669"/>
    <property type="project" value="TreeGrafter"/>
</dbReference>
<dbReference type="GO" id="GO:0019556">
    <property type="term" value="P:L-histidine catabolic process to glutamate and formamide"/>
    <property type="evidence" value="ECO:0007669"/>
    <property type="project" value="UniProtKB-UniRule"/>
</dbReference>
<dbReference type="Proteomes" id="UP000011607">
    <property type="component" value="Unassembled WGS sequence"/>
</dbReference>
<dbReference type="InterPro" id="IPR005923">
    <property type="entry name" value="HutG"/>
</dbReference>
<name>M0M2C0_9EURY</name>
<evidence type="ECO:0000256" key="2">
    <source>
        <dbReference type="ARBA" id="ARBA00022801"/>
    </source>
</evidence>
<dbReference type="SUPFAM" id="SSF52768">
    <property type="entry name" value="Arginase/deacetylase"/>
    <property type="match status" value="1"/>
</dbReference>
<dbReference type="eggNOG" id="arCOG01700">
    <property type="taxonomic scope" value="Archaea"/>
</dbReference>
<dbReference type="GO" id="GO:0050415">
    <property type="term" value="F:formimidoylglutamase activity"/>
    <property type="evidence" value="ECO:0007669"/>
    <property type="project" value="UniProtKB-UniRule"/>
</dbReference>
<reference evidence="7 8" key="1">
    <citation type="journal article" date="2014" name="PLoS Genet.">
        <title>Phylogenetically driven sequencing of extremely halophilic archaea reveals strategies for static and dynamic osmo-response.</title>
        <authorList>
            <person name="Becker E.A."/>
            <person name="Seitzer P.M."/>
            <person name="Tritt A."/>
            <person name="Larsen D."/>
            <person name="Krusor M."/>
            <person name="Yao A.I."/>
            <person name="Wu D."/>
            <person name="Madern D."/>
            <person name="Eisen J.A."/>
            <person name="Darling A.E."/>
            <person name="Facciotti M.T."/>
        </authorList>
    </citation>
    <scope>NUCLEOTIDE SEQUENCE [LARGE SCALE GENOMIC DNA]</scope>
    <source>
        <strain evidence="7 8">JCM 10879</strain>
    </source>
</reference>
<keyword evidence="2" id="KW-0378">Hydrolase</keyword>
<dbReference type="PIRSF" id="PIRSF036979">
    <property type="entry name" value="Arginase"/>
    <property type="match status" value="1"/>
</dbReference>
<protein>
    <recommendedName>
        <fullName evidence="5">Formimidoylglutamase</fullName>
        <ecNumber evidence="5">3.5.3.8</ecNumber>
    </recommendedName>
</protein>
<comment type="caution">
    <text evidence="7">The sequence shown here is derived from an EMBL/GenBank/DDBJ whole genome shotgun (WGS) entry which is preliminary data.</text>
</comment>
<evidence type="ECO:0000256" key="1">
    <source>
        <dbReference type="ARBA" id="ARBA00022723"/>
    </source>
</evidence>
<dbReference type="STRING" id="1227454.C446_09538"/>
<evidence type="ECO:0000256" key="3">
    <source>
        <dbReference type="ARBA" id="ARBA00022808"/>
    </source>
</evidence>
<evidence type="ECO:0000256" key="4">
    <source>
        <dbReference type="ARBA" id="ARBA00023211"/>
    </source>
</evidence>
<dbReference type="PATRIC" id="fig|1227454.3.peg.1941"/>
<dbReference type="OrthoDB" id="7186at2157"/>
<dbReference type="InterPro" id="IPR006035">
    <property type="entry name" value="Ureohydrolase"/>
</dbReference>
<dbReference type="PANTHER" id="PTHR11358">
    <property type="entry name" value="ARGINASE/AGMATINASE"/>
    <property type="match status" value="1"/>
</dbReference>
<evidence type="ECO:0000256" key="5">
    <source>
        <dbReference type="NCBIfam" id="TIGR01227"/>
    </source>
</evidence>
<evidence type="ECO:0000313" key="8">
    <source>
        <dbReference type="Proteomes" id="UP000011607"/>
    </source>
</evidence>
<gene>
    <name evidence="7" type="ORF">C446_09538</name>
</gene>
<dbReference type="EC" id="3.5.3.8" evidence="5"/>
<dbReference type="EMBL" id="AOMA01000091">
    <property type="protein sequence ID" value="EMA38754.1"/>
    <property type="molecule type" value="Genomic_DNA"/>
</dbReference>
<dbReference type="AlphaFoldDB" id="M0M2C0"/>
<keyword evidence="3" id="KW-0369">Histidine metabolism</keyword>
<keyword evidence="4" id="KW-0464">Manganese</keyword>
<evidence type="ECO:0000313" key="7">
    <source>
        <dbReference type="EMBL" id="EMA38754.1"/>
    </source>
</evidence>
<dbReference type="CDD" id="cd09990">
    <property type="entry name" value="Agmatinase-like"/>
    <property type="match status" value="1"/>
</dbReference>
<evidence type="ECO:0000256" key="6">
    <source>
        <dbReference type="PROSITE-ProRule" id="PRU00742"/>
    </source>
</evidence>
<dbReference type="PROSITE" id="PS51409">
    <property type="entry name" value="ARGINASE_2"/>
    <property type="match status" value="1"/>
</dbReference>
<keyword evidence="1" id="KW-0479">Metal-binding</keyword>
<dbReference type="RefSeq" id="WP_006672827.1">
    <property type="nucleotide sequence ID" value="NZ_AOMA01000091.1"/>
</dbReference>
<dbReference type="Pfam" id="PF00491">
    <property type="entry name" value="Arginase"/>
    <property type="match status" value="1"/>
</dbReference>
<sequence length="340" mass="36763">MNEEETTETTETDAFAVTPEWESAGGWASVATVDDPNDELFGHVVERVEIDDVSDLEPAAVLVGEPYDGAVIGRSGAREGPTEIRRSLARVKTHHFDGGPVGSVVDLGDVRTLVDWLESEDDTGRPVEDVQSRLEETTERVYDLDLEVLPVFLGGDNSLTYPNVAPLLDAEVGVINLDAHLDVREPVDGPSSGTPYRQLLENGLDRYACLGARHFETSTAYHDYVRERRGEVVTAEEVGEDAVAAARRALEAMDDVDRVYVSVDCDVLDAAAAPGVSAPTPGGITTRELFRVLRVLAGDDRIAGFEVVECSPSLDRENATVDAAARAIAHFLAGYVEGRR</sequence>
<comment type="similarity">
    <text evidence="6">Belongs to the arginase family.</text>
</comment>
<dbReference type="InterPro" id="IPR023696">
    <property type="entry name" value="Ureohydrolase_dom_sf"/>
</dbReference>
<dbReference type="NCBIfam" id="TIGR01227">
    <property type="entry name" value="hutG"/>
    <property type="match status" value="1"/>
</dbReference>
<keyword evidence="8" id="KW-1185">Reference proteome</keyword>
<accession>M0M2C0</accession>
<organism evidence="7 8">
    <name type="scientific">Halobiforma nitratireducens JCM 10879</name>
    <dbReference type="NCBI Taxonomy" id="1227454"/>
    <lineage>
        <taxon>Archaea</taxon>
        <taxon>Methanobacteriati</taxon>
        <taxon>Methanobacteriota</taxon>
        <taxon>Stenosarchaea group</taxon>
        <taxon>Halobacteria</taxon>
        <taxon>Halobacteriales</taxon>
        <taxon>Natrialbaceae</taxon>
        <taxon>Halobiforma</taxon>
    </lineage>
</organism>
<proteinExistence type="inferred from homology"/>
<dbReference type="Gene3D" id="3.40.800.10">
    <property type="entry name" value="Ureohydrolase domain"/>
    <property type="match status" value="1"/>
</dbReference>
<dbReference type="PANTHER" id="PTHR11358:SF26">
    <property type="entry name" value="GUANIDINO ACID HYDROLASE, MITOCHONDRIAL"/>
    <property type="match status" value="1"/>
</dbReference>